<proteinExistence type="predicted"/>
<gene>
    <name evidence="1" type="ORF">N7456_004781</name>
</gene>
<dbReference type="AlphaFoldDB" id="A0A9W9KJI3"/>
<comment type="caution">
    <text evidence="1">The sequence shown here is derived from an EMBL/GenBank/DDBJ whole genome shotgun (WGS) entry which is preliminary data.</text>
</comment>
<dbReference type="EMBL" id="JAPQKH010000003">
    <property type="protein sequence ID" value="KAJ5108106.1"/>
    <property type="molecule type" value="Genomic_DNA"/>
</dbReference>
<reference evidence="1" key="1">
    <citation type="submission" date="2022-11" db="EMBL/GenBank/DDBJ databases">
        <authorList>
            <person name="Petersen C."/>
        </authorList>
    </citation>
    <scope>NUCLEOTIDE SEQUENCE</scope>
    <source>
        <strain evidence="1">IBT 30069</strain>
    </source>
</reference>
<protein>
    <recommendedName>
        <fullName evidence="3">F-box domain-containing protein</fullName>
    </recommendedName>
</protein>
<name>A0A9W9KJI3_9EURO</name>
<reference evidence="1" key="2">
    <citation type="journal article" date="2023" name="IMA Fungus">
        <title>Comparative genomic study of the Penicillium genus elucidates a diverse pangenome and 15 lateral gene transfer events.</title>
        <authorList>
            <person name="Petersen C."/>
            <person name="Sorensen T."/>
            <person name="Nielsen M.R."/>
            <person name="Sondergaard T.E."/>
            <person name="Sorensen J.L."/>
            <person name="Fitzpatrick D.A."/>
            <person name="Frisvad J.C."/>
            <person name="Nielsen K.L."/>
        </authorList>
    </citation>
    <scope>NUCLEOTIDE SEQUENCE</scope>
    <source>
        <strain evidence="1">IBT 30069</strain>
    </source>
</reference>
<evidence type="ECO:0000313" key="1">
    <source>
        <dbReference type="EMBL" id="KAJ5108106.1"/>
    </source>
</evidence>
<dbReference type="Proteomes" id="UP001149165">
    <property type="component" value="Unassembled WGS sequence"/>
</dbReference>
<evidence type="ECO:0000313" key="2">
    <source>
        <dbReference type="Proteomes" id="UP001149165"/>
    </source>
</evidence>
<organism evidence="1 2">
    <name type="scientific">Penicillium angulare</name>
    <dbReference type="NCBI Taxonomy" id="116970"/>
    <lineage>
        <taxon>Eukaryota</taxon>
        <taxon>Fungi</taxon>
        <taxon>Dikarya</taxon>
        <taxon>Ascomycota</taxon>
        <taxon>Pezizomycotina</taxon>
        <taxon>Eurotiomycetes</taxon>
        <taxon>Eurotiomycetidae</taxon>
        <taxon>Eurotiales</taxon>
        <taxon>Aspergillaceae</taxon>
        <taxon>Penicillium</taxon>
    </lineage>
</organism>
<dbReference type="OrthoDB" id="5422579at2759"/>
<sequence>MRFIYDMNPFAEHLPGLHRAPTAIITFPVASTYSQLHQWQTPPSTFSTLPLELWQDIRSYPGDSNRQSLRLACKPFNESLPLRVDRVFLSANPLSVEVFRNLASHERFRHQVTEIVWDEARLKRSPPRTNALHEGHELFSDEDGQDDNDLEIVFESLCNGKLRGALSEAKELQELHASVSDHVALEEECPDMLLHRMIPIEQWQDLRHFELSGFVICQSDLSCFLNLFPKSVRSIELVGIRMSLTGISEYGRGRWVEKEVQDFIYGQGQDPSAEDLPGDIPQGLARSGIVLSPALSARMQIQMS</sequence>
<accession>A0A9W9KJI3</accession>
<evidence type="ECO:0008006" key="3">
    <source>
        <dbReference type="Google" id="ProtNLM"/>
    </source>
</evidence>
<keyword evidence="2" id="KW-1185">Reference proteome</keyword>